<organism evidence="1 2">
    <name type="scientific">Panagrolaimus sp. ES5</name>
    <dbReference type="NCBI Taxonomy" id="591445"/>
    <lineage>
        <taxon>Eukaryota</taxon>
        <taxon>Metazoa</taxon>
        <taxon>Ecdysozoa</taxon>
        <taxon>Nematoda</taxon>
        <taxon>Chromadorea</taxon>
        <taxon>Rhabditida</taxon>
        <taxon>Tylenchina</taxon>
        <taxon>Panagrolaimomorpha</taxon>
        <taxon>Panagrolaimoidea</taxon>
        <taxon>Panagrolaimidae</taxon>
        <taxon>Panagrolaimus</taxon>
    </lineage>
</organism>
<dbReference type="WBParaSite" id="ES5_v2.g9392.t1">
    <property type="protein sequence ID" value="ES5_v2.g9392.t1"/>
    <property type="gene ID" value="ES5_v2.g9392"/>
</dbReference>
<reference evidence="2" key="1">
    <citation type="submission" date="2022-11" db="UniProtKB">
        <authorList>
            <consortium name="WormBaseParasite"/>
        </authorList>
    </citation>
    <scope>IDENTIFICATION</scope>
</reference>
<sequence>MYELKKTENELGVVKDYSKAAEWFQKAIKNGYDVAKATLFFKDPLLEKVKLDPTRKLLLLKNREAFFGVVEKCGTTKPDYLGQFQHNFDPSKWSSLKKITLKGMNPTKNGVYSECYLEARIIDWPVFRAPKLRALIEDENGDNQSDRYIITILNDAKANVECHFCGKDAKILRYSGCMMAKYCSTECQKIDWREFNHKKVCKQLQVFHTVM</sequence>
<proteinExistence type="predicted"/>
<evidence type="ECO:0000313" key="1">
    <source>
        <dbReference type="Proteomes" id="UP000887579"/>
    </source>
</evidence>
<protein>
    <submittedName>
        <fullName evidence="2">MYND-type domain-containing protein</fullName>
    </submittedName>
</protein>
<evidence type="ECO:0000313" key="2">
    <source>
        <dbReference type="WBParaSite" id="ES5_v2.g9392.t1"/>
    </source>
</evidence>
<accession>A0AC34GWP7</accession>
<dbReference type="Proteomes" id="UP000887579">
    <property type="component" value="Unplaced"/>
</dbReference>
<name>A0AC34GWP7_9BILA</name>